<sequence>MAAGSGAVPCRVNRISGKRQMRVQSMSKYNDDYMITMDDIVREGDPILRKVLDEVNMPPTEEDKAELRCMLQFLKNSQDPEIAGKCNLRAGVGLSANQIGLNKRMFAVYIADEDGEKAYTVFNPKLVSHSISMIYLPQGEGCLSVDRKVDGFVPRYERIKVKAYDLDGNEVLIKLKGYPAIVFQHEMDHLNGIMFYDHINKDNPFALPANTDIRSVYE</sequence>
<dbReference type="GO" id="GO:0006412">
    <property type="term" value="P:translation"/>
    <property type="evidence" value="ECO:0007669"/>
    <property type="project" value="UniProtKB-UniRule"/>
</dbReference>
<dbReference type="HAMAP" id="MF_00163">
    <property type="entry name" value="Pep_deformylase"/>
    <property type="match status" value="1"/>
</dbReference>
<evidence type="ECO:0000256" key="4">
    <source>
        <dbReference type="ARBA" id="ARBA00022917"/>
    </source>
</evidence>
<feature type="active site" evidence="6">
    <location>
        <position position="186"/>
    </location>
</feature>
<dbReference type="InterPro" id="IPR036821">
    <property type="entry name" value="Peptide_deformylase_sf"/>
</dbReference>
<evidence type="ECO:0000313" key="8">
    <source>
        <dbReference type="EMBL" id="KWZ80497.1"/>
    </source>
</evidence>
<name>A0A0C5CBR7_HEYCO</name>
<dbReference type="EC" id="3.5.1.88" evidence="6"/>
<dbReference type="Gene3D" id="3.90.45.10">
    <property type="entry name" value="Peptide deformylase"/>
    <property type="match status" value="1"/>
</dbReference>
<keyword evidence="5 6" id="KW-0408">Iron</keyword>
<evidence type="ECO:0000256" key="2">
    <source>
        <dbReference type="ARBA" id="ARBA00022723"/>
    </source>
</evidence>
<dbReference type="SUPFAM" id="SSF56420">
    <property type="entry name" value="Peptide deformylase"/>
    <property type="match status" value="1"/>
</dbReference>
<keyword evidence="2 6" id="KW-0479">Metal-binding</keyword>
<reference evidence="9" key="2">
    <citation type="submission" date="2015-01" db="EMBL/GenBank/DDBJ databases">
        <title>Comparative genome analysis of Bacillus coagulans HM-08, Clostridium butyricum HM-68, Bacillus subtilis HM-66 and Bacillus paralicheniformis BL-09.</title>
        <authorList>
            <person name="Zhang H."/>
        </authorList>
    </citation>
    <scope>NUCLEOTIDE SEQUENCE [LARGE SCALE GENOMIC DNA]</scope>
    <source>
        <strain evidence="9">HM-08</strain>
    </source>
</reference>
<proteinExistence type="inferred from homology"/>
<dbReference type="PANTHER" id="PTHR10458">
    <property type="entry name" value="PEPTIDE DEFORMYLASE"/>
    <property type="match status" value="1"/>
</dbReference>
<dbReference type="EMBL" id="LRPN01000091">
    <property type="protein sequence ID" value="KWZ80497.1"/>
    <property type="molecule type" value="Genomic_DNA"/>
</dbReference>
<keyword evidence="3 6" id="KW-0378">Hydrolase</keyword>
<dbReference type="NCBIfam" id="TIGR00079">
    <property type="entry name" value="pept_deformyl"/>
    <property type="match status" value="1"/>
</dbReference>
<dbReference type="FunFam" id="3.90.45.10:FF:000002">
    <property type="entry name" value="Peptide deformylase"/>
    <property type="match status" value="1"/>
</dbReference>
<comment type="similarity">
    <text evidence="1 6">Belongs to the polypeptide deformylase family.</text>
</comment>
<reference evidence="10" key="3">
    <citation type="submission" date="2016-01" db="EMBL/GenBank/DDBJ databases">
        <authorList>
            <person name="Mitreva M."/>
            <person name="Pepin K.H."/>
            <person name="Mihindukulasuriya K.A."/>
            <person name="Fulton R."/>
            <person name="Fronick C."/>
            <person name="O'Laughlin M."/>
            <person name="Miner T."/>
            <person name="Herter B."/>
            <person name="Rosa B.A."/>
            <person name="Cordes M."/>
            <person name="Tomlinson C."/>
            <person name="Wollam A."/>
            <person name="Palsikar V.B."/>
            <person name="Mardis E.R."/>
            <person name="Wilson R.K."/>
        </authorList>
    </citation>
    <scope>NUCLEOTIDE SEQUENCE [LARGE SCALE GENOMIC DNA]</scope>
    <source>
        <strain evidence="10">GED7749B</strain>
    </source>
</reference>
<dbReference type="EMBL" id="CP010525">
    <property type="protein sequence ID" value="AJO22940.1"/>
    <property type="molecule type" value="Genomic_DNA"/>
</dbReference>
<dbReference type="Proteomes" id="UP000070376">
    <property type="component" value="Unassembled WGS sequence"/>
</dbReference>
<gene>
    <name evidence="6" type="primary">def</name>
    <name evidence="8" type="ORF">HMPREF3213_02297</name>
    <name evidence="7" type="ORF">SB48_HM08orf03389</name>
</gene>
<feature type="binding site" evidence="6">
    <location>
        <position position="185"/>
    </location>
    <ligand>
        <name>Fe cation</name>
        <dbReference type="ChEBI" id="CHEBI:24875"/>
    </ligand>
</feature>
<dbReference type="PANTHER" id="PTHR10458:SF8">
    <property type="entry name" value="PEPTIDE DEFORMYLASE 2"/>
    <property type="match status" value="1"/>
</dbReference>
<reference evidence="8" key="4">
    <citation type="submission" date="2016-01" db="EMBL/GenBank/DDBJ databases">
        <authorList>
            <person name="Oliw E.H."/>
        </authorList>
    </citation>
    <scope>NUCLEOTIDE SEQUENCE [LARGE SCALE GENOMIC DNA]</scope>
    <source>
        <strain evidence="8">GED7749B</strain>
    </source>
</reference>
<keyword evidence="9" id="KW-1185">Reference proteome</keyword>
<dbReference type="Proteomes" id="UP000032024">
    <property type="component" value="Chromosome"/>
</dbReference>
<accession>A0A0C5CBR7</accession>
<evidence type="ECO:0000313" key="7">
    <source>
        <dbReference type="EMBL" id="AJO22940.1"/>
    </source>
</evidence>
<dbReference type="STRING" id="1398.AB434_3146"/>
<comment type="function">
    <text evidence="6">Removes the formyl group from the N-terminal Met of newly synthesized proteins. Requires at least a dipeptide for an efficient rate of reaction. N-terminal L-methionine is a prerequisite for activity but the enzyme has broad specificity at other positions.</text>
</comment>
<evidence type="ECO:0000313" key="9">
    <source>
        <dbReference type="Proteomes" id="UP000032024"/>
    </source>
</evidence>
<feature type="binding site" evidence="6">
    <location>
        <position position="142"/>
    </location>
    <ligand>
        <name>Fe cation</name>
        <dbReference type="ChEBI" id="CHEBI:24875"/>
    </ligand>
</feature>
<dbReference type="PATRIC" id="fig|1398.18.peg.2142"/>
<comment type="catalytic activity">
    <reaction evidence="6">
        <text>N-terminal N-formyl-L-methionyl-[peptide] + H2O = N-terminal L-methionyl-[peptide] + formate</text>
        <dbReference type="Rhea" id="RHEA:24420"/>
        <dbReference type="Rhea" id="RHEA-COMP:10639"/>
        <dbReference type="Rhea" id="RHEA-COMP:10640"/>
        <dbReference type="ChEBI" id="CHEBI:15377"/>
        <dbReference type="ChEBI" id="CHEBI:15740"/>
        <dbReference type="ChEBI" id="CHEBI:49298"/>
        <dbReference type="ChEBI" id="CHEBI:64731"/>
        <dbReference type="EC" id="3.5.1.88"/>
    </reaction>
</comment>
<dbReference type="Pfam" id="PF01327">
    <property type="entry name" value="Pep_deformylase"/>
    <property type="match status" value="1"/>
</dbReference>
<dbReference type="AlphaFoldDB" id="A0A0C5CBR7"/>
<dbReference type="PRINTS" id="PR01576">
    <property type="entry name" value="PDEFORMYLASE"/>
</dbReference>
<comment type="cofactor">
    <cofactor evidence="6">
        <name>Fe(2+)</name>
        <dbReference type="ChEBI" id="CHEBI:29033"/>
    </cofactor>
    <text evidence="6">Binds 1 Fe(2+) ion.</text>
</comment>
<evidence type="ECO:0000256" key="1">
    <source>
        <dbReference type="ARBA" id="ARBA00010759"/>
    </source>
</evidence>
<dbReference type="CDD" id="cd00487">
    <property type="entry name" value="Pep_deformylase"/>
    <property type="match status" value="1"/>
</dbReference>
<reference evidence="7" key="1">
    <citation type="submission" date="2015-01" db="EMBL/GenBank/DDBJ databases">
        <title>Comparative genome analysis of Bacillus coagulans HM-08, Clostridium butyricum HM-68, Bacillus subtilis HM-66 and Bacillus licheniformis BL-09.</title>
        <authorList>
            <person name="Zhang H."/>
        </authorList>
    </citation>
    <scope>NUCLEOTIDE SEQUENCE [LARGE SCALE GENOMIC DNA]</scope>
    <source>
        <strain evidence="7">HM-08</strain>
    </source>
</reference>
<dbReference type="InterPro" id="IPR023635">
    <property type="entry name" value="Peptide_deformylase"/>
</dbReference>
<evidence type="ECO:0000313" key="10">
    <source>
        <dbReference type="Proteomes" id="UP000070376"/>
    </source>
</evidence>
<organism evidence="8 10">
    <name type="scientific">Heyndrickxia coagulans</name>
    <name type="common">Weizmannia coagulans</name>
    <dbReference type="NCBI Taxonomy" id="1398"/>
    <lineage>
        <taxon>Bacteria</taxon>
        <taxon>Bacillati</taxon>
        <taxon>Bacillota</taxon>
        <taxon>Bacilli</taxon>
        <taxon>Bacillales</taxon>
        <taxon>Bacillaceae</taxon>
        <taxon>Heyndrickxia</taxon>
    </lineage>
</organism>
<evidence type="ECO:0000256" key="5">
    <source>
        <dbReference type="ARBA" id="ARBA00023004"/>
    </source>
</evidence>
<protein>
    <recommendedName>
        <fullName evidence="6">Peptide deformylase</fullName>
        <shortName evidence="6">PDF</shortName>
        <ecNumber evidence="6">3.5.1.88</ecNumber>
    </recommendedName>
    <alternativeName>
        <fullName evidence="6">Polypeptide deformylase</fullName>
    </alternativeName>
</protein>
<keyword evidence="4 6" id="KW-0648">Protein biosynthesis</keyword>
<feature type="binding site" evidence="6">
    <location>
        <position position="189"/>
    </location>
    <ligand>
        <name>Fe cation</name>
        <dbReference type="ChEBI" id="CHEBI:24875"/>
    </ligand>
</feature>
<evidence type="ECO:0000256" key="3">
    <source>
        <dbReference type="ARBA" id="ARBA00022801"/>
    </source>
</evidence>
<dbReference type="GO" id="GO:0042586">
    <property type="term" value="F:peptide deformylase activity"/>
    <property type="evidence" value="ECO:0007669"/>
    <property type="project" value="UniProtKB-UniRule"/>
</dbReference>
<dbReference type="GO" id="GO:0046872">
    <property type="term" value="F:metal ion binding"/>
    <property type="evidence" value="ECO:0007669"/>
    <property type="project" value="UniProtKB-KW"/>
</dbReference>
<evidence type="ECO:0000256" key="6">
    <source>
        <dbReference type="HAMAP-Rule" id="MF_00163"/>
    </source>
</evidence>